<keyword evidence="2" id="KW-0472">Membrane</keyword>
<gene>
    <name evidence="3" type="ORF">SAMN05421870_10685</name>
</gene>
<dbReference type="OrthoDB" id="3872739at2"/>
<dbReference type="STRING" id="943816.AN217_17925"/>
<feature type="region of interest" description="Disordered" evidence="1">
    <location>
        <begin position="1"/>
        <end position="54"/>
    </location>
</feature>
<feature type="region of interest" description="Disordered" evidence="1">
    <location>
        <begin position="239"/>
        <end position="273"/>
    </location>
</feature>
<keyword evidence="2" id="KW-0812">Transmembrane</keyword>
<feature type="transmembrane region" description="Helical" evidence="2">
    <location>
        <begin position="211"/>
        <end position="230"/>
    </location>
</feature>
<organism evidence="3 4">
    <name type="scientific">Streptomyces qinglanensis</name>
    <dbReference type="NCBI Taxonomy" id="943816"/>
    <lineage>
        <taxon>Bacteria</taxon>
        <taxon>Bacillati</taxon>
        <taxon>Actinomycetota</taxon>
        <taxon>Actinomycetes</taxon>
        <taxon>Kitasatosporales</taxon>
        <taxon>Streptomycetaceae</taxon>
        <taxon>Streptomyces</taxon>
    </lineage>
</organism>
<dbReference type="EMBL" id="FOGO01000006">
    <property type="protein sequence ID" value="SER95758.1"/>
    <property type="molecule type" value="Genomic_DNA"/>
</dbReference>
<evidence type="ECO:0000313" key="3">
    <source>
        <dbReference type="EMBL" id="SER95758.1"/>
    </source>
</evidence>
<protein>
    <submittedName>
        <fullName evidence="3">Capsular polysaccharide biosynthesis protein</fullName>
    </submittedName>
</protein>
<dbReference type="RefSeq" id="WP_075000733.1">
    <property type="nucleotide sequence ID" value="NZ_FOGO01000006.1"/>
</dbReference>
<accession>A0A1H9TF71</accession>
<proteinExistence type="predicted"/>
<dbReference type="Proteomes" id="UP000182841">
    <property type="component" value="Unassembled WGS sequence"/>
</dbReference>
<evidence type="ECO:0000256" key="2">
    <source>
        <dbReference type="SAM" id="Phobius"/>
    </source>
</evidence>
<sequence>MSKAAPGTAESSAENTGNTGESRETPETGKTDEAAAPGTGRGRGAARPAARRNRRRRRSRILGWWPLPVCVALGALGGGGYATLTEPRYEATSYVLVSPGPHAEAASALGYAQAYGKVATDAFVLGAAEADAGLPRGALRSRVRAAASPDAPMVRITGSAPRPGRAADYADAVARSLTGAAKKSAKRTGVRLTVVAHAAPSAGPVSPSMPIAVAVGTSAGGLLGALVLLARPQRRRAADGAAVPAPAPGGDDTASAALPEAAGRAAAGLEGAR</sequence>
<evidence type="ECO:0000313" key="4">
    <source>
        <dbReference type="Proteomes" id="UP000182841"/>
    </source>
</evidence>
<keyword evidence="2" id="KW-1133">Transmembrane helix</keyword>
<feature type="compositionally biased region" description="Basic and acidic residues" evidence="1">
    <location>
        <begin position="21"/>
        <end position="33"/>
    </location>
</feature>
<reference evidence="4" key="1">
    <citation type="submission" date="2016-10" db="EMBL/GenBank/DDBJ databases">
        <authorList>
            <person name="Varghese N."/>
            <person name="Submissions S."/>
        </authorList>
    </citation>
    <scope>NUCLEOTIDE SEQUENCE [LARGE SCALE GENOMIC DNA]</scope>
    <source>
        <strain evidence="4">CGMCC 4.6825</strain>
    </source>
</reference>
<keyword evidence="4" id="KW-1185">Reference proteome</keyword>
<name>A0A1H9TF71_9ACTN</name>
<dbReference type="AlphaFoldDB" id="A0A1H9TF71"/>
<feature type="transmembrane region" description="Helical" evidence="2">
    <location>
        <begin position="61"/>
        <end position="84"/>
    </location>
</feature>
<evidence type="ECO:0000256" key="1">
    <source>
        <dbReference type="SAM" id="MobiDB-lite"/>
    </source>
</evidence>
<feature type="compositionally biased region" description="Polar residues" evidence="1">
    <location>
        <begin position="9"/>
        <end position="20"/>
    </location>
</feature>